<dbReference type="Gene3D" id="3.40.50.11380">
    <property type="match status" value="1"/>
</dbReference>
<feature type="repeat" description="TPR" evidence="8">
    <location>
        <begin position="182"/>
        <end position="215"/>
    </location>
</feature>
<dbReference type="AlphaFoldDB" id="A0A6B2R3T2"/>
<dbReference type="Gene3D" id="3.40.50.2000">
    <property type="entry name" value="Glycogen Phosphorylase B"/>
    <property type="match status" value="1"/>
</dbReference>
<evidence type="ECO:0000256" key="4">
    <source>
        <dbReference type="ARBA" id="ARBA00022676"/>
    </source>
</evidence>
<dbReference type="Pfam" id="PF13181">
    <property type="entry name" value="TPR_8"/>
    <property type="match status" value="1"/>
</dbReference>
<feature type="repeat" description="TPR" evidence="8">
    <location>
        <begin position="46"/>
        <end position="79"/>
    </location>
</feature>
<proteinExistence type="inferred from homology"/>
<keyword evidence="5" id="KW-0808">Transferase</keyword>
<keyword evidence="4" id="KW-0328">Glycosyltransferase</keyword>
<comment type="similarity">
    <text evidence="2">Belongs to the glycosyltransferase 41 family. O-GlcNAc transferase subfamily.</text>
</comment>
<feature type="domain" description="O-GlcNAc transferase C-terminal" evidence="9">
    <location>
        <begin position="524"/>
        <end position="711"/>
    </location>
</feature>
<keyword evidence="7 8" id="KW-0802">TPR repeat</keyword>
<feature type="repeat" description="TPR" evidence="8">
    <location>
        <begin position="80"/>
        <end position="113"/>
    </location>
</feature>
<dbReference type="SMART" id="SM00028">
    <property type="entry name" value="TPR"/>
    <property type="match status" value="8"/>
</dbReference>
<dbReference type="EC" id="2.4.1.255" evidence="3"/>
<evidence type="ECO:0000256" key="8">
    <source>
        <dbReference type="PROSITE-ProRule" id="PRU00339"/>
    </source>
</evidence>
<dbReference type="Pfam" id="PF00515">
    <property type="entry name" value="TPR_1"/>
    <property type="match status" value="2"/>
</dbReference>
<dbReference type="PANTHER" id="PTHR44366:SF1">
    <property type="entry name" value="UDP-N-ACETYLGLUCOSAMINE--PEPTIDE N-ACETYLGLUCOSAMINYLTRANSFERASE 110 KDA SUBUNIT"/>
    <property type="match status" value="1"/>
</dbReference>
<dbReference type="SUPFAM" id="SSF48452">
    <property type="entry name" value="TPR-like"/>
    <property type="match status" value="2"/>
</dbReference>
<feature type="domain" description="O-GlcNAc transferase C-terminal" evidence="9">
    <location>
        <begin position="298"/>
        <end position="510"/>
    </location>
</feature>
<dbReference type="InterPro" id="IPR011990">
    <property type="entry name" value="TPR-like_helical_dom_sf"/>
</dbReference>
<feature type="repeat" description="TPR" evidence="8">
    <location>
        <begin position="114"/>
        <end position="147"/>
    </location>
</feature>
<protein>
    <recommendedName>
        <fullName evidence="3">protein O-GlcNAc transferase</fullName>
        <ecNumber evidence="3">2.4.1.255</ecNumber>
    </recommendedName>
</protein>
<evidence type="ECO:0000256" key="3">
    <source>
        <dbReference type="ARBA" id="ARBA00011970"/>
    </source>
</evidence>
<feature type="repeat" description="TPR" evidence="8">
    <location>
        <begin position="216"/>
        <end position="249"/>
    </location>
</feature>
<dbReference type="Pfam" id="PF13844">
    <property type="entry name" value="Glyco_transf_41"/>
    <property type="match status" value="2"/>
</dbReference>
<feature type="repeat" description="TPR" evidence="8">
    <location>
        <begin position="148"/>
        <end position="181"/>
    </location>
</feature>
<evidence type="ECO:0000259" key="9">
    <source>
        <dbReference type="Pfam" id="PF13844"/>
    </source>
</evidence>
<dbReference type="RefSeq" id="WP_163656207.1">
    <property type="nucleotide sequence ID" value="NZ_JAAGRN010000012.1"/>
</dbReference>
<dbReference type="PANTHER" id="PTHR44366">
    <property type="entry name" value="UDP-N-ACETYLGLUCOSAMINE--PEPTIDE N-ACETYLGLUCOSAMINYLTRANSFERASE 110 KDA SUBUNIT"/>
    <property type="match status" value="1"/>
</dbReference>
<evidence type="ECO:0000256" key="7">
    <source>
        <dbReference type="ARBA" id="ARBA00022803"/>
    </source>
</evidence>
<evidence type="ECO:0000256" key="2">
    <source>
        <dbReference type="ARBA" id="ARBA00005386"/>
    </source>
</evidence>
<organism evidence="10">
    <name type="scientific">Sheuella amnicola</name>
    <dbReference type="NCBI Taxonomy" id="2707330"/>
    <lineage>
        <taxon>Bacteria</taxon>
        <taxon>Pseudomonadati</taxon>
        <taxon>Pseudomonadota</taxon>
        <taxon>Betaproteobacteria</taxon>
        <taxon>Burkholderiales</taxon>
        <taxon>Alcaligenaceae</taxon>
        <taxon>Sheuella</taxon>
    </lineage>
</organism>
<dbReference type="PROSITE" id="PS50293">
    <property type="entry name" value="TPR_REGION"/>
    <property type="match status" value="4"/>
</dbReference>
<evidence type="ECO:0000256" key="5">
    <source>
        <dbReference type="ARBA" id="ARBA00022679"/>
    </source>
</evidence>
<dbReference type="UniPathway" id="UPA00378"/>
<dbReference type="InterPro" id="IPR037919">
    <property type="entry name" value="OGT"/>
</dbReference>
<sequence>MAKQPKPPSPHALSKFKEGLAHHQQGRLQQAEALYLAAHRLDKEFADALHHLGIIALQTNRLNDAIGLIRQSIKLDPSDPGAYNNLGMALEDTRQPVLALEAYGNALHLNPDHIEALLNRGNVLQTLNRWDQALGDYDRIIKLAPNYPDAYNNRGNVLRALGRHREAIISFDRAIALNPGYVQAFNNKGIALKDLNQLHEALNCYDRALSMQPNYSDALSNRAIALKELGQPDRALQDFDRAIALNPVNAQAYANRGGLFQELGKNDLALRDYQKALDLDSTLLPLYGKRLHVQMLLCDWTDFDSRRDQITSLLMGGEPAADPFTTLTFVDSLLVQKASAQLAIKLHAPENKKLGLIKRDKFGLKIRLGYFSADFRDHPVAYLMAELFEKHDKSRFELFAFSLGRPTQDVMRQRIASAFDHFIEVGSKSDEDIAKLARSHGIDIAIDLGGFTMGNRIGVFAYRTAPVQVQYIGYLGTMGAPYIDYILADRELIPEANQNGYVEKIAYLPSYQANDSLRQISERIFSRKELGLPEDAFVFCCFNNTYKITPDTFDSWMRILSIATNSVLFLFANNVQTQDNLKKEANRRGIDPTRLIFGQRLERDEYLARFRCADLFLDTLPYNAGTTASDALWAGLPVLTLSGESFAARMCASVLKAIGLPELITSSTLEYEAKAIELVKNPELLQSIKHKLSVNKHSTALFDTGTFCRSLEMVYQTMHERSRSDLLPCTFSVKSQ</sequence>
<evidence type="ECO:0000256" key="6">
    <source>
        <dbReference type="ARBA" id="ARBA00022737"/>
    </source>
</evidence>
<feature type="repeat" description="TPR" evidence="8">
    <location>
        <begin position="250"/>
        <end position="283"/>
    </location>
</feature>
<reference evidence="10" key="1">
    <citation type="submission" date="2020-02" db="EMBL/GenBank/DDBJ databases">
        <authorList>
            <person name="Chen W.-M."/>
        </authorList>
    </citation>
    <scope>NUCLEOTIDE SEQUENCE</scope>
    <source>
        <strain evidence="10">NBD-18</strain>
    </source>
</reference>
<keyword evidence="6" id="KW-0677">Repeat</keyword>
<dbReference type="InterPro" id="IPR029489">
    <property type="entry name" value="OGT/SEC/SPY_C"/>
</dbReference>
<dbReference type="PROSITE" id="PS50005">
    <property type="entry name" value="TPR"/>
    <property type="match status" value="7"/>
</dbReference>
<accession>A0A6B2R3T2</accession>
<gene>
    <name evidence="10" type="ORF">G3I67_14210</name>
</gene>
<comment type="pathway">
    <text evidence="1">Protein modification; protein glycosylation.</text>
</comment>
<dbReference type="Gene3D" id="1.25.40.10">
    <property type="entry name" value="Tetratricopeptide repeat domain"/>
    <property type="match status" value="3"/>
</dbReference>
<comment type="caution">
    <text evidence="10">The sequence shown here is derived from an EMBL/GenBank/DDBJ whole genome shotgun (WGS) entry which is preliminary data.</text>
</comment>
<name>A0A6B2R3T2_9BURK</name>
<dbReference type="GO" id="GO:0097363">
    <property type="term" value="F:protein O-acetylglucosaminyltransferase activity"/>
    <property type="evidence" value="ECO:0007669"/>
    <property type="project" value="UniProtKB-EC"/>
</dbReference>
<dbReference type="GO" id="GO:0006493">
    <property type="term" value="P:protein O-linked glycosylation"/>
    <property type="evidence" value="ECO:0007669"/>
    <property type="project" value="InterPro"/>
</dbReference>
<dbReference type="Pfam" id="PF13432">
    <property type="entry name" value="TPR_16"/>
    <property type="match status" value="2"/>
</dbReference>
<dbReference type="SUPFAM" id="SSF53756">
    <property type="entry name" value="UDP-Glycosyltransferase/glycogen phosphorylase"/>
    <property type="match status" value="1"/>
</dbReference>
<evidence type="ECO:0000256" key="1">
    <source>
        <dbReference type="ARBA" id="ARBA00004922"/>
    </source>
</evidence>
<dbReference type="EMBL" id="JAAGRN010000012">
    <property type="protein sequence ID" value="NDY84384.1"/>
    <property type="molecule type" value="Genomic_DNA"/>
</dbReference>
<evidence type="ECO:0000313" key="10">
    <source>
        <dbReference type="EMBL" id="NDY84384.1"/>
    </source>
</evidence>
<dbReference type="InterPro" id="IPR019734">
    <property type="entry name" value="TPR_rpt"/>
</dbReference>